<name>G7W5A1_DESOD</name>
<keyword evidence="3" id="KW-1185">Reference proteome</keyword>
<gene>
    <name evidence="2" type="ordered locus">Desor_0635</name>
</gene>
<reference evidence="3" key="1">
    <citation type="submission" date="2011-11" db="EMBL/GenBank/DDBJ databases">
        <title>Complete sequence of Desulfosporosinus orientis DSM 765.</title>
        <authorList>
            <person name="Lucas S."/>
            <person name="Han J."/>
            <person name="Lapidus A."/>
            <person name="Cheng J.-F."/>
            <person name="Goodwin L."/>
            <person name="Pitluck S."/>
            <person name="Peters L."/>
            <person name="Ovchinnikova G."/>
            <person name="Teshima H."/>
            <person name="Detter J.C."/>
            <person name="Han C."/>
            <person name="Tapia R."/>
            <person name="Land M."/>
            <person name="Hauser L."/>
            <person name="Kyrpides N."/>
            <person name="Ivanova N."/>
            <person name="Pagani I."/>
            <person name="Pester M."/>
            <person name="Spring S."/>
            <person name="Ollivier B."/>
            <person name="Rattei T."/>
            <person name="Klenk H.-P."/>
            <person name="Wagner M."/>
            <person name="Loy A."/>
            <person name="Woyke T."/>
        </authorList>
    </citation>
    <scope>NUCLEOTIDE SEQUENCE [LARGE SCALE GENOMIC DNA]</scope>
    <source>
        <strain evidence="3">ATCC 19365 / DSM 765 / NCIMB 8382 / VKM B-1628</strain>
    </source>
</reference>
<dbReference type="KEGG" id="dor:Desor_0635"/>
<dbReference type="HOGENOM" id="CLU_3117164_0_0_9"/>
<evidence type="ECO:0000313" key="3">
    <source>
        <dbReference type="Proteomes" id="UP000006346"/>
    </source>
</evidence>
<protein>
    <submittedName>
        <fullName evidence="2">Uncharacterized protein</fullName>
    </submittedName>
</protein>
<feature type="region of interest" description="Disordered" evidence="1">
    <location>
        <begin position="1"/>
        <end position="31"/>
    </location>
</feature>
<feature type="compositionally biased region" description="Polar residues" evidence="1">
    <location>
        <begin position="1"/>
        <end position="15"/>
    </location>
</feature>
<dbReference type="EMBL" id="CP003108">
    <property type="protein sequence ID" value="AET66329.1"/>
    <property type="molecule type" value="Genomic_DNA"/>
</dbReference>
<dbReference type="AlphaFoldDB" id="G7W5A1"/>
<evidence type="ECO:0000256" key="1">
    <source>
        <dbReference type="SAM" id="MobiDB-lite"/>
    </source>
</evidence>
<proteinExistence type="predicted"/>
<reference evidence="2 3" key="2">
    <citation type="journal article" date="2012" name="J. Bacteriol.">
        <title>Complete genome sequences of Desulfosporosinus orientis DSM765T, Desulfosporosinus youngiae DSM17734T, Desulfosporosinus meridiei DSM13257T, and Desulfosporosinus acidiphilus DSM22704T.</title>
        <authorList>
            <person name="Pester M."/>
            <person name="Brambilla E."/>
            <person name="Alazard D."/>
            <person name="Rattei T."/>
            <person name="Weinmaier T."/>
            <person name="Han J."/>
            <person name="Lucas S."/>
            <person name="Lapidus A."/>
            <person name="Cheng J.F."/>
            <person name="Goodwin L."/>
            <person name="Pitluck S."/>
            <person name="Peters L."/>
            <person name="Ovchinnikova G."/>
            <person name="Teshima H."/>
            <person name="Detter J.C."/>
            <person name="Han C.S."/>
            <person name="Tapia R."/>
            <person name="Land M.L."/>
            <person name="Hauser L."/>
            <person name="Kyrpides N.C."/>
            <person name="Ivanova N.N."/>
            <person name="Pagani I."/>
            <person name="Huntmann M."/>
            <person name="Wei C.L."/>
            <person name="Davenport K.W."/>
            <person name="Daligault H."/>
            <person name="Chain P.S."/>
            <person name="Chen A."/>
            <person name="Mavromatis K."/>
            <person name="Markowitz V."/>
            <person name="Szeto E."/>
            <person name="Mikhailova N."/>
            <person name="Pati A."/>
            <person name="Wagner M."/>
            <person name="Woyke T."/>
            <person name="Ollivier B."/>
            <person name="Klenk H.P."/>
            <person name="Spring S."/>
            <person name="Loy A."/>
        </authorList>
    </citation>
    <scope>NUCLEOTIDE SEQUENCE [LARGE SCALE GENOMIC DNA]</scope>
    <source>
        <strain evidence="3">ATCC 19365 / DSM 765 / NCIMB 8382 / VKM B-1628</strain>
    </source>
</reference>
<dbReference type="Proteomes" id="UP000006346">
    <property type="component" value="Chromosome"/>
</dbReference>
<feature type="compositionally biased region" description="Basic and acidic residues" evidence="1">
    <location>
        <begin position="16"/>
        <end position="30"/>
    </location>
</feature>
<sequence length="50" mass="5505">MTLNSKVHTRIGQNQSDDHSEAISRMKKGESCSATVTEPVIIVGKNSYQK</sequence>
<accession>G7W5A1</accession>
<organism evidence="2 3">
    <name type="scientific">Desulfosporosinus orientis (strain ATCC 19365 / DSM 765 / NCIMB 8382 / VKM B-1628 / Singapore I)</name>
    <name type="common">Desulfotomaculum orientis</name>
    <dbReference type="NCBI Taxonomy" id="768706"/>
    <lineage>
        <taxon>Bacteria</taxon>
        <taxon>Bacillati</taxon>
        <taxon>Bacillota</taxon>
        <taxon>Clostridia</taxon>
        <taxon>Eubacteriales</taxon>
        <taxon>Desulfitobacteriaceae</taxon>
        <taxon>Desulfosporosinus</taxon>
    </lineage>
</organism>
<dbReference type="STRING" id="768706.Desor_0635"/>
<evidence type="ECO:0000313" key="2">
    <source>
        <dbReference type="EMBL" id="AET66329.1"/>
    </source>
</evidence>